<dbReference type="GO" id="GO:0016747">
    <property type="term" value="F:acyltransferase activity, transferring groups other than amino-acyl groups"/>
    <property type="evidence" value="ECO:0007669"/>
    <property type="project" value="InterPro"/>
</dbReference>
<dbReference type="GO" id="GO:0005524">
    <property type="term" value="F:ATP binding"/>
    <property type="evidence" value="ECO:0007669"/>
    <property type="project" value="UniProtKB-KW"/>
</dbReference>
<accession>A0A4P7UPA4</accession>
<dbReference type="EMBL" id="CP036295">
    <property type="protein sequence ID" value="QCC86774.1"/>
    <property type="molecule type" value="Genomic_DNA"/>
</dbReference>
<feature type="domain" description="N-acetyltransferase" evidence="3">
    <location>
        <begin position="1"/>
        <end position="133"/>
    </location>
</feature>
<reference evidence="4 5" key="1">
    <citation type="submission" date="2019-02" db="EMBL/GenBank/DDBJ databases">
        <title>Complete Genome Sequence of Desulfovibrio desulfuricans IC1, a Sulfonate Utilizing Anaerobe.</title>
        <authorList>
            <person name="Day L.A."/>
            <person name="De Leon K.B."/>
            <person name="Wall J.D."/>
        </authorList>
    </citation>
    <scope>NUCLEOTIDE SEQUENCE [LARGE SCALE GENOMIC DNA]</scope>
    <source>
        <strain evidence="4 5">IC1</strain>
    </source>
</reference>
<sequence>MQEYREILIDTELAEAQRLLASVGLGMPAGCDYGLGYYEDGVMVACGFLAGAVLCGFCVAPQAQGGGVSTAILSRLVLHGKERGLGHFFIFTKASEAEKFAAAGFTLVASSGQAALLEQGQPDYAHWLAATRSQVAAFAAAGSGAGAAPDATPGANARYGQTAPNLGAIVMNANPFTRGHEYLARTAAAACHRLLVFVVEEDVSVVPFDVRFNLVREGLAHLPNVLVLPSGPYMVSRASFPAYFTADATRGSVHAGLDCAIFATRIAPDLGISIRFVGTEPYDPVTRQYNAVMTQQFARSGLTLREVPRLESAGAAVSASRVRALLHGWASEDDWRELQTLLPPATYNFLRSGQGVELRRRLTSHEGRH</sequence>
<keyword evidence="1" id="KW-0547">Nucleotide-binding</keyword>
<evidence type="ECO:0000256" key="1">
    <source>
        <dbReference type="ARBA" id="ARBA00022741"/>
    </source>
</evidence>
<dbReference type="InterPro" id="IPR013166">
    <property type="entry name" value="Citrate_lyase_ligase_C"/>
</dbReference>
<dbReference type="Gene3D" id="3.40.50.620">
    <property type="entry name" value="HUPs"/>
    <property type="match status" value="1"/>
</dbReference>
<gene>
    <name evidence="4" type="ORF">DDIC_12965</name>
</gene>
<dbReference type="GO" id="GO:0008771">
    <property type="term" value="F:[citrate (pro-3S)-lyase] ligase activity"/>
    <property type="evidence" value="ECO:0007669"/>
    <property type="project" value="InterPro"/>
</dbReference>
<evidence type="ECO:0000256" key="2">
    <source>
        <dbReference type="ARBA" id="ARBA00022840"/>
    </source>
</evidence>
<dbReference type="Proteomes" id="UP000297065">
    <property type="component" value="Chromosome"/>
</dbReference>
<dbReference type="GO" id="GO:0016829">
    <property type="term" value="F:lyase activity"/>
    <property type="evidence" value="ECO:0007669"/>
    <property type="project" value="UniProtKB-KW"/>
</dbReference>
<dbReference type="PANTHER" id="PTHR40599">
    <property type="entry name" value="[CITRATE [PRO-3S]-LYASE] LIGASE"/>
    <property type="match status" value="1"/>
</dbReference>
<dbReference type="InterPro" id="IPR014729">
    <property type="entry name" value="Rossmann-like_a/b/a_fold"/>
</dbReference>
<dbReference type="RefSeq" id="WP_136400825.1">
    <property type="nucleotide sequence ID" value="NZ_CP036295.1"/>
</dbReference>
<name>A0A4P7UPA4_DESDE</name>
<proteinExistence type="predicted"/>
<dbReference type="InterPro" id="IPR016181">
    <property type="entry name" value="Acyl_CoA_acyltransferase"/>
</dbReference>
<dbReference type="OrthoDB" id="9779753at2"/>
<keyword evidence="4" id="KW-0436">Ligase</keyword>
<evidence type="ECO:0000313" key="4">
    <source>
        <dbReference type="EMBL" id="QCC86774.1"/>
    </source>
</evidence>
<dbReference type="InterPro" id="IPR000182">
    <property type="entry name" value="GNAT_dom"/>
</dbReference>
<evidence type="ECO:0000259" key="3">
    <source>
        <dbReference type="PROSITE" id="PS51186"/>
    </source>
</evidence>
<dbReference type="SUPFAM" id="SSF55729">
    <property type="entry name" value="Acyl-CoA N-acyltransferases (Nat)"/>
    <property type="match status" value="1"/>
</dbReference>
<dbReference type="Pfam" id="PF08218">
    <property type="entry name" value="Citrate_ly_lig"/>
    <property type="match status" value="1"/>
</dbReference>
<dbReference type="SUPFAM" id="SSF52374">
    <property type="entry name" value="Nucleotidylyl transferase"/>
    <property type="match status" value="1"/>
</dbReference>
<dbReference type="PROSITE" id="PS51186">
    <property type="entry name" value="GNAT"/>
    <property type="match status" value="1"/>
</dbReference>
<keyword evidence="2" id="KW-0067">ATP-binding</keyword>
<organism evidence="4 5">
    <name type="scientific">Desulfovibrio desulfuricans</name>
    <dbReference type="NCBI Taxonomy" id="876"/>
    <lineage>
        <taxon>Bacteria</taxon>
        <taxon>Pseudomonadati</taxon>
        <taxon>Thermodesulfobacteriota</taxon>
        <taxon>Desulfovibrionia</taxon>
        <taxon>Desulfovibrionales</taxon>
        <taxon>Desulfovibrionaceae</taxon>
        <taxon>Desulfovibrio</taxon>
    </lineage>
</organism>
<evidence type="ECO:0000313" key="5">
    <source>
        <dbReference type="Proteomes" id="UP000297065"/>
    </source>
</evidence>
<dbReference type="PANTHER" id="PTHR40599:SF1">
    <property type="entry name" value="[CITRATE [PRO-3S]-LYASE] LIGASE"/>
    <property type="match status" value="1"/>
</dbReference>
<dbReference type="AlphaFoldDB" id="A0A4P7UPA4"/>
<dbReference type="SMART" id="SM00764">
    <property type="entry name" value="Citrate_ly_lig"/>
    <property type="match status" value="1"/>
</dbReference>
<protein>
    <submittedName>
        <fullName evidence="4">[citrate (Pro-3S)-lyase] ligase</fullName>
    </submittedName>
</protein>
<keyword evidence="4" id="KW-0456">Lyase</keyword>
<dbReference type="InterPro" id="IPR005216">
    <property type="entry name" value="Citrate_lyase_ligase"/>
</dbReference>